<protein>
    <recommendedName>
        <fullName evidence="6">MULE transposase domain-containing protein</fullName>
    </recommendedName>
</protein>
<dbReference type="PANTHER" id="PTHR31973">
    <property type="entry name" value="POLYPROTEIN, PUTATIVE-RELATED"/>
    <property type="match status" value="1"/>
</dbReference>
<gene>
    <name evidence="4" type="ORF">MTR67_040996</name>
</gene>
<feature type="domain" description="MULE transposase" evidence="2">
    <location>
        <begin position="365"/>
        <end position="459"/>
    </location>
</feature>
<dbReference type="InterPro" id="IPR004332">
    <property type="entry name" value="Transposase_MuDR"/>
</dbReference>
<name>A0AAF0ZQC1_SOLVR</name>
<accession>A0AAF0ZQC1</accession>
<organism evidence="4 5">
    <name type="scientific">Solanum verrucosum</name>
    <dbReference type="NCBI Taxonomy" id="315347"/>
    <lineage>
        <taxon>Eukaryota</taxon>
        <taxon>Viridiplantae</taxon>
        <taxon>Streptophyta</taxon>
        <taxon>Embryophyta</taxon>
        <taxon>Tracheophyta</taxon>
        <taxon>Spermatophyta</taxon>
        <taxon>Magnoliopsida</taxon>
        <taxon>eudicotyledons</taxon>
        <taxon>Gunneridae</taxon>
        <taxon>Pentapetalae</taxon>
        <taxon>asterids</taxon>
        <taxon>lamiids</taxon>
        <taxon>Solanales</taxon>
        <taxon>Solanaceae</taxon>
        <taxon>Solanoideae</taxon>
        <taxon>Solaneae</taxon>
        <taxon>Solanum</taxon>
    </lineage>
</organism>
<dbReference type="AlphaFoldDB" id="A0AAF0ZQC1"/>
<evidence type="ECO:0000259" key="3">
    <source>
        <dbReference type="Pfam" id="PF26130"/>
    </source>
</evidence>
<dbReference type="InterPro" id="IPR018289">
    <property type="entry name" value="MULE_transposase_dom"/>
</dbReference>
<dbReference type="Pfam" id="PF03108">
    <property type="entry name" value="DBD_Tnp_Mut"/>
    <property type="match status" value="1"/>
</dbReference>
<feature type="domain" description="Transposase MuDR plant" evidence="1">
    <location>
        <begin position="169"/>
        <end position="230"/>
    </location>
</feature>
<evidence type="ECO:0000259" key="1">
    <source>
        <dbReference type="Pfam" id="PF03108"/>
    </source>
</evidence>
<feature type="domain" description="PB1-like" evidence="3">
    <location>
        <begin position="1"/>
        <end position="95"/>
    </location>
</feature>
<keyword evidence="5" id="KW-1185">Reference proteome</keyword>
<evidence type="ECO:0000313" key="4">
    <source>
        <dbReference type="EMBL" id="WMV47611.1"/>
    </source>
</evidence>
<sequence>MVEHVDLIFNYGGQWFRKPQLVYHKKLIHLWRGYEVDLLSYIDVCREFKEKLAFSEVQQLLFTAPSGGFYVIEGDEGIRTLQNLLSDNFKVVNFFAVDNYEEELGLVPNIIHYHKCDNVIEVGTDCDSSEEEENGETVSNDYDSEELKSYKKQKELDINEKLDKYKDLEYGMTFSNLKEAKQVIDFYVVANKRDIRVKKSDKGRVTYYCVLDCPFRCSIYKDGKDQGFKIKTLNQEHTCYETSENRRGKAGILSQYFKKKVQNNPALKIKDMKEHLDSVLDLEVNESKLKRVKRLVLDKLDGSYADDYNKLEAYAQELRMSNPGTDVVINLSRDAMEEGKRRFLRLYICFQALKEGWKGGLRPFIGLDGTFLKGKSKGIMLVAMGQDSSNHFYPLAWAVVDKETKRTWNWFLELLKHSLDLKSGENVTFISDMQKGLLNAVTNVCPQANHRWCVRHIEANWSKNYRSGELKKLL</sequence>
<reference evidence="4" key="1">
    <citation type="submission" date="2023-08" db="EMBL/GenBank/DDBJ databases">
        <title>A de novo genome assembly of Solanum verrucosum Schlechtendal, a Mexican diploid species geographically isolated from the other diploid A-genome species in potato relatives.</title>
        <authorList>
            <person name="Hosaka K."/>
        </authorList>
    </citation>
    <scope>NUCLEOTIDE SEQUENCE</scope>
    <source>
        <tissue evidence="4">Young leaves</tissue>
    </source>
</reference>
<dbReference type="EMBL" id="CP133620">
    <property type="protein sequence ID" value="WMV47611.1"/>
    <property type="molecule type" value="Genomic_DNA"/>
</dbReference>
<dbReference type="PANTHER" id="PTHR31973:SF189">
    <property type="entry name" value="TRANSPOSASE, MUDR, PLANT, MULE TRANSPOSASE DOMAIN PROTEIN-RELATED"/>
    <property type="match status" value="1"/>
</dbReference>
<dbReference type="Pfam" id="PF10551">
    <property type="entry name" value="MULE"/>
    <property type="match status" value="1"/>
</dbReference>
<evidence type="ECO:0000313" key="5">
    <source>
        <dbReference type="Proteomes" id="UP001234989"/>
    </source>
</evidence>
<dbReference type="InterPro" id="IPR058594">
    <property type="entry name" value="PB1-like_dom_pln"/>
</dbReference>
<dbReference type="Proteomes" id="UP001234989">
    <property type="component" value="Chromosome 9"/>
</dbReference>
<dbReference type="Pfam" id="PF26130">
    <property type="entry name" value="PB1-like"/>
    <property type="match status" value="1"/>
</dbReference>
<evidence type="ECO:0000259" key="2">
    <source>
        <dbReference type="Pfam" id="PF10551"/>
    </source>
</evidence>
<proteinExistence type="predicted"/>
<evidence type="ECO:0008006" key="6">
    <source>
        <dbReference type="Google" id="ProtNLM"/>
    </source>
</evidence>